<dbReference type="GO" id="GO:0004252">
    <property type="term" value="F:serine-type endopeptidase activity"/>
    <property type="evidence" value="ECO:0007669"/>
    <property type="project" value="UniProtKB-UniRule"/>
</dbReference>
<evidence type="ECO:0000256" key="4">
    <source>
        <dbReference type="ARBA" id="ARBA00022825"/>
    </source>
</evidence>
<dbReference type="AlphaFoldDB" id="A0A2U3PUG2"/>
<dbReference type="PRINTS" id="PR00723">
    <property type="entry name" value="SUBTILISIN"/>
</dbReference>
<organism evidence="8 9">
    <name type="scientific">Bradyrhizobium vignae</name>
    <dbReference type="NCBI Taxonomy" id="1549949"/>
    <lineage>
        <taxon>Bacteria</taxon>
        <taxon>Pseudomonadati</taxon>
        <taxon>Pseudomonadota</taxon>
        <taxon>Alphaproteobacteria</taxon>
        <taxon>Hyphomicrobiales</taxon>
        <taxon>Nitrobacteraceae</taxon>
        <taxon>Bradyrhizobium</taxon>
    </lineage>
</organism>
<dbReference type="PANTHER" id="PTHR43806:SF11">
    <property type="entry name" value="CEREVISIN-RELATED"/>
    <property type="match status" value="1"/>
</dbReference>
<dbReference type="Proteomes" id="UP000246085">
    <property type="component" value="Chromosome BRAD3257"/>
</dbReference>
<sequence length="418" mass="44350">MNEWLVVRRSRQARADTSRSPEPIARTAVANETPPHDHLKVGVEQADVRDGLQDWRDIETAAPPMPMSLIEPLSCEPADAQELLRQSRQAGIAWGLRAMGVDLSKFDGAGVSVAVIDTGIKRSHAAFAHIPQDAILEADFTGKPNGVHGFGTAEDSRGHGTHCAATICGGVVDGVRIGVAPKIDRLLIAKAIGGDRGSAALLEALSWAVAERVDVISMSLGFDFVGYRGTLIGKGVHDKTATSMALTAFRDNIRVFDAWMEELRSRRKQRYDPLVIAASGNESGRPTYVVEKASPSEAESVIAVGAIDETFAVAPFSNIHPSFVGPGVNVLSAGIHEELAVMSGTSMACPHIAGLAALYWQAARLSGAATSARVLRMMENSADENFGPFQSHVQADVGMGMPRAPEGLKTSVQSRSAG</sequence>
<dbReference type="PANTHER" id="PTHR43806">
    <property type="entry name" value="PEPTIDASE S8"/>
    <property type="match status" value="1"/>
</dbReference>
<feature type="active site" description="Charge relay system" evidence="5">
    <location>
        <position position="346"/>
    </location>
</feature>
<protein>
    <submittedName>
        <fullName evidence="8">Peptidase S8 and S53, subtilisin, kexin, sedolisin</fullName>
    </submittedName>
</protein>
<dbReference type="SUPFAM" id="SSF52743">
    <property type="entry name" value="Subtilisin-like"/>
    <property type="match status" value="1"/>
</dbReference>
<proteinExistence type="inferred from homology"/>
<dbReference type="PROSITE" id="PS51892">
    <property type="entry name" value="SUBTILASE"/>
    <property type="match status" value="1"/>
</dbReference>
<dbReference type="InterPro" id="IPR015500">
    <property type="entry name" value="Peptidase_S8_subtilisin-rel"/>
</dbReference>
<dbReference type="PROSITE" id="PS00138">
    <property type="entry name" value="SUBTILASE_SER"/>
    <property type="match status" value="1"/>
</dbReference>
<keyword evidence="4 5" id="KW-0720">Serine protease</keyword>
<dbReference type="InterPro" id="IPR036852">
    <property type="entry name" value="Peptidase_S8/S53_dom_sf"/>
</dbReference>
<gene>
    <name evidence="8" type="ORF">BRAD3257_1637</name>
</gene>
<keyword evidence="3 5" id="KW-0378">Hydrolase</keyword>
<accession>A0A2U3PUG2</accession>
<dbReference type="GO" id="GO:0005615">
    <property type="term" value="C:extracellular space"/>
    <property type="evidence" value="ECO:0007669"/>
    <property type="project" value="TreeGrafter"/>
</dbReference>
<evidence type="ECO:0000313" key="9">
    <source>
        <dbReference type="Proteomes" id="UP000246085"/>
    </source>
</evidence>
<feature type="active site" description="Charge relay system" evidence="5">
    <location>
        <position position="117"/>
    </location>
</feature>
<evidence type="ECO:0000256" key="3">
    <source>
        <dbReference type="ARBA" id="ARBA00022801"/>
    </source>
</evidence>
<feature type="active site" description="Charge relay system" evidence="5">
    <location>
        <position position="159"/>
    </location>
</feature>
<dbReference type="Pfam" id="PF00082">
    <property type="entry name" value="Peptidase_S8"/>
    <property type="match status" value="1"/>
</dbReference>
<name>A0A2U3PUG2_9BRAD</name>
<evidence type="ECO:0000256" key="5">
    <source>
        <dbReference type="PROSITE-ProRule" id="PRU01240"/>
    </source>
</evidence>
<dbReference type="InterPro" id="IPR050131">
    <property type="entry name" value="Peptidase_S8_subtilisin-like"/>
</dbReference>
<evidence type="ECO:0000259" key="7">
    <source>
        <dbReference type="Pfam" id="PF00082"/>
    </source>
</evidence>
<reference evidence="8 9" key="1">
    <citation type="submission" date="2018-03" db="EMBL/GenBank/DDBJ databases">
        <authorList>
            <person name="Gully D."/>
        </authorList>
    </citation>
    <scope>NUCLEOTIDE SEQUENCE [LARGE SCALE GENOMIC DNA]</scope>
    <source>
        <strain evidence="8">ORS3257</strain>
    </source>
</reference>
<evidence type="ECO:0000256" key="1">
    <source>
        <dbReference type="ARBA" id="ARBA00011073"/>
    </source>
</evidence>
<dbReference type="Gene3D" id="3.40.50.200">
    <property type="entry name" value="Peptidase S8/S53 domain"/>
    <property type="match status" value="1"/>
</dbReference>
<dbReference type="EMBL" id="LS398110">
    <property type="protein sequence ID" value="SPP92759.1"/>
    <property type="molecule type" value="Genomic_DNA"/>
</dbReference>
<dbReference type="InterPro" id="IPR000209">
    <property type="entry name" value="Peptidase_S8/S53_dom"/>
</dbReference>
<comment type="similarity">
    <text evidence="1 5 6">Belongs to the peptidase S8 family.</text>
</comment>
<dbReference type="GO" id="GO:0006508">
    <property type="term" value="P:proteolysis"/>
    <property type="evidence" value="ECO:0007669"/>
    <property type="project" value="UniProtKB-KW"/>
</dbReference>
<keyword evidence="2 5" id="KW-0645">Protease</keyword>
<evidence type="ECO:0000256" key="6">
    <source>
        <dbReference type="RuleBase" id="RU003355"/>
    </source>
</evidence>
<evidence type="ECO:0000313" key="8">
    <source>
        <dbReference type="EMBL" id="SPP92759.1"/>
    </source>
</evidence>
<dbReference type="PROSITE" id="PS00136">
    <property type="entry name" value="SUBTILASE_ASP"/>
    <property type="match status" value="1"/>
</dbReference>
<feature type="domain" description="Peptidase S8/S53" evidence="7">
    <location>
        <begin position="108"/>
        <end position="400"/>
    </location>
</feature>
<evidence type="ECO:0000256" key="2">
    <source>
        <dbReference type="ARBA" id="ARBA00022670"/>
    </source>
</evidence>
<dbReference type="InterPro" id="IPR023827">
    <property type="entry name" value="Peptidase_S8_Asp-AS"/>
</dbReference>
<dbReference type="KEGG" id="bvz:BRAD3257_1637"/>
<dbReference type="InterPro" id="IPR023828">
    <property type="entry name" value="Peptidase_S8_Ser-AS"/>
</dbReference>